<keyword evidence="2 3" id="KW-0812">Transmembrane</keyword>
<evidence type="ECO:0000259" key="4">
    <source>
        <dbReference type="Pfam" id="PF00361"/>
    </source>
</evidence>
<feature type="domain" description="NADH:quinone oxidoreductase/Mrp antiporter transmembrane" evidence="4">
    <location>
        <begin position="132"/>
        <end position="425"/>
    </location>
</feature>
<dbReference type="RefSeq" id="WP_015751240.1">
    <property type="nucleotide sequence ID" value="NC_013223.1"/>
</dbReference>
<evidence type="ECO:0000256" key="3">
    <source>
        <dbReference type="SAM" id="Phobius"/>
    </source>
</evidence>
<proteinExistence type="predicted"/>
<feature type="transmembrane region" description="Helical" evidence="3">
    <location>
        <begin position="35"/>
        <end position="56"/>
    </location>
</feature>
<dbReference type="GO" id="GO:0016020">
    <property type="term" value="C:membrane"/>
    <property type="evidence" value="ECO:0007669"/>
    <property type="project" value="UniProtKB-SubCell"/>
</dbReference>
<evidence type="ECO:0000256" key="2">
    <source>
        <dbReference type="RuleBase" id="RU000320"/>
    </source>
</evidence>
<accession>C8X0Y5</accession>
<dbReference type="EMBL" id="CP001734">
    <property type="protein sequence ID" value="ACV68082.1"/>
    <property type="molecule type" value="Genomic_DNA"/>
</dbReference>
<feature type="transmembrane region" description="Helical" evidence="3">
    <location>
        <begin position="414"/>
        <end position="436"/>
    </location>
</feature>
<sequence>METLVSLKPLLAVLVSLAATPLIVASGKRPNVRETWTFVAAFLKCGIVVSMIPAVLDGKRLVLSLVEIFPGVPLAFHVDALGLLFAVVASCLWIITAMYTMGYMRAENEHSQTRFFTFFAIALSSTMGVAFSANLFTLYLFYEVLSFSTYPLVTHHQDQESRVSGRKYLGYLAGASIGLALPAMIIVYNITGTLDFTAQGILSGAQTSPGLLVALVLMLVFGFAKVALMPLHSWLPAAMVAPTPVSALLHAVAVVKVGAFSVFRVITGIFGVDFLAANNLNTGIMYVAGFTLLAASVIALSQDNLKRRLAFSTISQLSYIALGAAMLAPSALLGGSLHIANHAFMKITLFFCAGAIFVRHHKKNVSELDGIGYKMPFTMGAFAVGSLGMAGLPPIAGFISKWYLCLGALEADQILFLIVLLLSSLLNAAYFFPIVYRAFFRKPSEWVPGQRIKLAEAPALLVVPLCLTALYSIVLGIVPDFPLSLMELAQTAVTQITQGG</sequence>
<dbReference type="InterPro" id="IPR050616">
    <property type="entry name" value="CPA3_Na-H_Antiporter_A"/>
</dbReference>
<feature type="transmembrane region" description="Helical" evidence="3">
    <location>
        <begin position="379"/>
        <end position="402"/>
    </location>
</feature>
<feature type="transmembrane region" description="Helical" evidence="3">
    <location>
        <begin position="457"/>
        <end position="478"/>
    </location>
</feature>
<feature type="transmembrane region" description="Helical" evidence="3">
    <location>
        <begin position="68"/>
        <end position="95"/>
    </location>
</feature>
<dbReference type="Pfam" id="PF00361">
    <property type="entry name" value="Proton_antipo_M"/>
    <property type="match status" value="1"/>
</dbReference>
<dbReference type="OrthoDB" id="9805769at2"/>
<dbReference type="PANTHER" id="PTHR43373">
    <property type="entry name" value="NA(+)/H(+) ANTIPORTER SUBUNIT"/>
    <property type="match status" value="1"/>
</dbReference>
<feature type="transmembrane region" description="Helical" evidence="3">
    <location>
        <begin position="115"/>
        <end position="142"/>
    </location>
</feature>
<feature type="transmembrane region" description="Helical" evidence="3">
    <location>
        <begin position="247"/>
        <end position="271"/>
    </location>
</feature>
<protein>
    <submittedName>
        <fullName evidence="5">NADH/Ubiquinone/plastoquinone (Complex I)</fullName>
    </submittedName>
</protein>
<comment type="subcellular location">
    <subcellularLocation>
        <location evidence="1">Endomembrane system</location>
        <topology evidence="1">Multi-pass membrane protein</topology>
    </subcellularLocation>
    <subcellularLocation>
        <location evidence="2">Membrane</location>
        <topology evidence="2">Multi-pass membrane protein</topology>
    </subcellularLocation>
</comment>
<dbReference type="NCBIfam" id="NF006236">
    <property type="entry name" value="PRK08375.1-1"/>
    <property type="match status" value="1"/>
</dbReference>
<dbReference type="Proteomes" id="UP000001052">
    <property type="component" value="Chromosome"/>
</dbReference>
<reference evidence="5 6" key="2">
    <citation type="journal article" date="2010" name="Stand. Genomic Sci.">
        <title>Complete genome sequence of Desulfohalobium retbaense type strain (HR(100)).</title>
        <authorList>
            <person name="Spring S."/>
            <person name="Nolan M."/>
            <person name="Lapidus A."/>
            <person name="Glavina Del Rio T."/>
            <person name="Copeland A."/>
            <person name="Tice H."/>
            <person name="Cheng J.F."/>
            <person name="Lucas S."/>
            <person name="Land M."/>
            <person name="Chen F."/>
            <person name="Bruce D."/>
            <person name="Goodwin L."/>
            <person name="Pitluck S."/>
            <person name="Ivanova N."/>
            <person name="Mavromatis K."/>
            <person name="Mikhailova N."/>
            <person name="Pati A."/>
            <person name="Chen A."/>
            <person name="Palaniappan K."/>
            <person name="Hauser L."/>
            <person name="Chang Y.J."/>
            <person name="Jeffries C.D."/>
            <person name="Munk C."/>
            <person name="Kiss H."/>
            <person name="Chain P."/>
            <person name="Han C."/>
            <person name="Brettin T."/>
            <person name="Detter J.C."/>
            <person name="Schuler E."/>
            <person name="Goker M."/>
            <person name="Rohde M."/>
            <person name="Bristow J."/>
            <person name="Eisen J.A."/>
            <person name="Markowitz V."/>
            <person name="Hugenholtz P."/>
            <person name="Kyrpides N.C."/>
            <person name="Klenk H.P."/>
        </authorList>
    </citation>
    <scope>NUCLEOTIDE SEQUENCE [LARGE SCALE GENOMIC DNA]</scope>
    <source>
        <strain evidence="5 6">DSM 5692</strain>
    </source>
</reference>
<feature type="transmembrane region" description="Helical" evidence="3">
    <location>
        <begin position="168"/>
        <end position="191"/>
    </location>
</feature>
<feature type="transmembrane region" description="Helical" evidence="3">
    <location>
        <begin position="211"/>
        <end position="235"/>
    </location>
</feature>
<organism evidence="5 6">
    <name type="scientific">Desulfohalobium retbaense (strain ATCC 49708 / DSM 5692 / JCM 16813 / HR100)</name>
    <dbReference type="NCBI Taxonomy" id="485915"/>
    <lineage>
        <taxon>Bacteria</taxon>
        <taxon>Pseudomonadati</taxon>
        <taxon>Thermodesulfobacteriota</taxon>
        <taxon>Desulfovibrionia</taxon>
        <taxon>Desulfovibrionales</taxon>
        <taxon>Desulfohalobiaceae</taxon>
        <taxon>Desulfohalobium</taxon>
    </lineage>
</organism>
<evidence type="ECO:0000313" key="5">
    <source>
        <dbReference type="EMBL" id="ACV68082.1"/>
    </source>
</evidence>
<evidence type="ECO:0000313" key="6">
    <source>
        <dbReference type="Proteomes" id="UP000001052"/>
    </source>
</evidence>
<keyword evidence="3" id="KW-0472">Membrane</keyword>
<feature type="transmembrane region" description="Helical" evidence="3">
    <location>
        <begin position="313"/>
        <end position="333"/>
    </location>
</feature>
<evidence type="ECO:0000256" key="1">
    <source>
        <dbReference type="ARBA" id="ARBA00004127"/>
    </source>
</evidence>
<dbReference type="STRING" id="485915.Dret_0790"/>
<dbReference type="KEGG" id="drt:Dret_0790"/>
<reference evidence="6" key="1">
    <citation type="submission" date="2009-09" db="EMBL/GenBank/DDBJ databases">
        <title>The complete chromosome of Desulfohalobium retbaense DSM 5692.</title>
        <authorList>
            <consortium name="US DOE Joint Genome Institute (JGI-PGF)"/>
            <person name="Lucas S."/>
            <person name="Copeland A."/>
            <person name="Lapidus A."/>
            <person name="Glavina del Rio T."/>
            <person name="Dalin E."/>
            <person name="Tice H."/>
            <person name="Bruce D."/>
            <person name="Goodwin L."/>
            <person name="Pitluck S."/>
            <person name="Kyrpides N."/>
            <person name="Mavromatis K."/>
            <person name="Ivanova N."/>
            <person name="Mikhailova N."/>
            <person name="Munk A.C."/>
            <person name="Brettin T."/>
            <person name="Detter J.C."/>
            <person name="Han C."/>
            <person name="Tapia R."/>
            <person name="Larimer F."/>
            <person name="Land M."/>
            <person name="Hauser L."/>
            <person name="Markowitz V."/>
            <person name="Cheng J.-F."/>
            <person name="Hugenholtz P."/>
            <person name="Woyke T."/>
            <person name="Wu D."/>
            <person name="Spring S."/>
            <person name="Klenk H.-P."/>
            <person name="Eisen J.A."/>
        </authorList>
    </citation>
    <scope>NUCLEOTIDE SEQUENCE [LARGE SCALE GENOMIC DNA]</scope>
    <source>
        <strain evidence="6">DSM 5692</strain>
    </source>
</reference>
<gene>
    <name evidence="5" type="ordered locus">Dret_0790</name>
</gene>
<name>C8X0Y5_DESRD</name>
<feature type="transmembrane region" description="Helical" evidence="3">
    <location>
        <begin position="283"/>
        <end position="301"/>
    </location>
</feature>
<dbReference type="GO" id="GO:0012505">
    <property type="term" value="C:endomembrane system"/>
    <property type="evidence" value="ECO:0007669"/>
    <property type="project" value="UniProtKB-SubCell"/>
</dbReference>
<dbReference type="eggNOG" id="COG0651">
    <property type="taxonomic scope" value="Bacteria"/>
</dbReference>
<keyword evidence="3" id="KW-1133">Transmembrane helix</keyword>
<dbReference type="InterPro" id="IPR001750">
    <property type="entry name" value="ND/Mrp_TM"/>
</dbReference>
<dbReference type="AlphaFoldDB" id="C8X0Y5"/>
<dbReference type="PRINTS" id="PR01434">
    <property type="entry name" value="NADHDHGNASE5"/>
</dbReference>
<dbReference type="HOGENOM" id="CLU_007100_9_3_7"/>
<dbReference type="PANTHER" id="PTHR43373:SF1">
    <property type="entry name" value="NA(+)_H(+) ANTIPORTER SUBUNIT A"/>
    <property type="match status" value="1"/>
</dbReference>
<keyword evidence="6" id="KW-1185">Reference proteome</keyword>